<protein>
    <recommendedName>
        <fullName evidence="3">Lipoprotein</fullName>
    </recommendedName>
</protein>
<dbReference type="Proteomes" id="UP000321595">
    <property type="component" value="Chromosome"/>
</dbReference>
<dbReference type="KEGG" id="bbae:FRD01_03830"/>
<dbReference type="PROSITE" id="PS51257">
    <property type="entry name" value="PROKAR_LIPOPROTEIN"/>
    <property type="match status" value="1"/>
</dbReference>
<gene>
    <name evidence="1" type="ORF">FRD01_03830</name>
</gene>
<keyword evidence="2" id="KW-1185">Reference proteome</keyword>
<sequence>MPKTLQSLLLLAGVLSGCSNDSFGRFDAPNPAQHELCLEAMFPFEPSFLTARVRQGSVGLFMQGESGPYRDQDLVYIEIFDQETLTHTLGAPGDFESSAIAEVEWMQTCPDVVESLYVAGSLNLDSLETGDGGIVSGTIDGQLMSRRSGDFVSDFNGDFFIEVQKGPPYEEFY</sequence>
<organism evidence="1 2">
    <name type="scientific">Microvenator marinus</name>
    <dbReference type="NCBI Taxonomy" id="2600177"/>
    <lineage>
        <taxon>Bacteria</taxon>
        <taxon>Deltaproteobacteria</taxon>
        <taxon>Bradymonadales</taxon>
        <taxon>Microvenatoraceae</taxon>
        <taxon>Microvenator</taxon>
    </lineage>
</organism>
<dbReference type="EMBL" id="CP042467">
    <property type="protein sequence ID" value="QED26392.1"/>
    <property type="molecule type" value="Genomic_DNA"/>
</dbReference>
<evidence type="ECO:0008006" key="3">
    <source>
        <dbReference type="Google" id="ProtNLM"/>
    </source>
</evidence>
<accession>A0A5B8XKQ8</accession>
<reference evidence="1 2" key="1">
    <citation type="submission" date="2019-08" db="EMBL/GenBank/DDBJ databases">
        <authorList>
            <person name="Liang Q."/>
        </authorList>
    </citation>
    <scope>NUCLEOTIDE SEQUENCE [LARGE SCALE GENOMIC DNA]</scope>
    <source>
        <strain evidence="1 2">V1718</strain>
    </source>
</reference>
<name>A0A5B8XKQ8_9DELT</name>
<evidence type="ECO:0000313" key="2">
    <source>
        <dbReference type="Proteomes" id="UP000321595"/>
    </source>
</evidence>
<dbReference type="OrthoDB" id="5509812at2"/>
<evidence type="ECO:0000313" key="1">
    <source>
        <dbReference type="EMBL" id="QED26392.1"/>
    </source>
</evidence>
<dbReference type="AlphaFoldDB" id="A0A5B8XKQ8"/>
<proteinExistence type="predicted"/>
<dbReference type="RefSeq" id="WP_146957791.1">
    <property type="nucleotide sequence ID" value="NZ_CP042467.1"/>
</dbReference>